<comment type="caution">
    <text evidence="2">The sequence shown here is derived from an EMBL/GenBank/DDBJ whole genome shotgun (WGS) entry which is preliminary data.</text>
</comment>
<name>A0ABP8V7H4_9GAMM</name>
<reference evidence="3" key="1">
    <citation type="journal article" date="2019" name="Int. J. Syst. Evol. Microbiol.">
        <title>The Global Catalogue of Microorganisms (GCM) 10K type strain sequencing project: providing services to taxonomists for standard genome sequencing and annotation.</title>
        <authorList>
            <consortium name="The Broad Institute Genomics Platform"/>
            <consortium name="The Broad Institute Genome Sequencing Center for Infectious Disease"/>
            <person name="Wu L."/>
            <person name="Ma J."/>
        </authorList>
    </citation>
    <scope>NUCLEOTIDE SEQUENCE [LARGE SCALE GENOMIC DNA]</scope>
    <source>
        <strain evidence="3">JCM 17805</strain>
    </source>
</reference>
<keyword evidence="3" id="KW-1185">Reference proteome</keyword>
<proteinExistence type="predicted"/>
<dbReference type="Gene3D" id="1.20.1250.20">
    <property type="entry name" value="MFS general substrate transporter like domains"/>
    <property type="match status" value="1"/>
</dbReference>
<sequence>MTSMLTMTVFALGIATFEAPMFKFLFDFFPARIRCTGIALAWGVGGLFSSVSPVLAQRISDHHGWLGGVLCILLVCTCALFALSIQARLPKTQSAMAIDIASP</sequence>
<dbReference type="EMBL" id="BAABFL010000471">
    <property type="protein sequence ID" value="GAA4652203.1"/>
    <property type="molecule type" value="Genomic_DNA"/>
</dbReference>
<accession>A0ABP8V7H4</accession>
<feature type="transmembrane region" description="Helical" evidence="1">
    <location>
        <begin position="38"/>
        <end position="59"/>
    </location>
</feature>
<keyword evidence="1" id="KW-0472">Membrane</keyword>
<evidence type="ECO:0000256" key="1">
    <source>
        <dbReference type="SAM" id="Phobius"/>
    </source>
</evidence>
<protein>
    <recommendedName>
        <fullName evidence="4">MFS transporter</fullName>
    </recommendedName>
</protein>
<dbReference type="RefSeq" id="WP_345198722.1">
    <property type="nucleotide sequence ID" value="NZ_BAABFL010000471.1"/>
</dbReference>
<feature type="transmembrane region" description="Helical" evidence="1">
    <location>
        <begin position="65"/>
        <end position="85"/>
    </location>
</feature>
<evidence type="ECO:0008006" key="4">
    <source>
        <dbReference type="Google" id="ProtNLM"/>
    </source>
</evidence>
<evidence type="ECO:0000313" key="2">
    <source>
        <dbReference type="EMBL" id="GAA4652203.1"/>
    </source>
</evidence>
<evidence type="ECO:0000313" key="3">
    <source>
        <dbReference type="Proteomes" id="UP001500604"/>
    </source>
</evidence>
<feature type="transmembrane region" description="Helical" evidence="1">
    <location>
        <begin position="6"/>
        <end position="26"/>
    </location>
</feature>
<gene>
    <name evidence="2" type="ORF">GCM10023116_44870</name>
</gene>
<dbReference type="InterPro" id="IPR036259">
    <property type="entry name" value="MFS_trans_sf"/>
</dbReference>
<organism evidence="2 3">
    <name type="scientific">Kistimonas scapharcae</name>
    <dbReference type="NCBI Taxonomy" id="1036133"/>
    <lineage>
        <taxon>Bacteria</taxon>
        <taxon>Pseudomonadati</taxon>
        <taxon>Pseudomonadota</taxon>
        <taxon>Gammaproteobacteria</taxon>
        <taxon>Oceanospirillales</taxon>
        <taxon>Endozoicomonadaceae</taxon>
        <taxon>Kistimonas</taxon>
    </lineage>
</organism>
<dbReference type="Proteomes" id="UP001500604">
    <property type="component" value="Unassembled WGS sequence"/>
</dbReference>
<keyword evidence="1" id="KW-0812">Transmembrane</keyword>
<keyword evidence="1" id="KW-1133">Transmembrane helix</keyword>
<dbReference type="SUPFAM" id="SSF103473">
    <property type="entry name" value="MFS general substrate transporter"/>
    <property type="match status" value="1"/>
</dbReference>